<sequence length="304" mass="32636">MDDQCNDQCNCEEPTMDGKRQSYDEQAALWNGVAGQGWVTAQHVLDRMFEPMEALLVQAVRDSGGTEVLDVGCGTGATTLAVARELRERGRCTGIDLSEPMIEAARHRAQREGATARFLCADAQRYAFPPASFDTVISRIGVMFFDDPVAAFANLRRAARDGAALRFIAWRGADLNPFMMTAEKAAAPLLPALPARGSNGPGQFAFADADKVRGILAAAGWTGVGIRAVDLACSFPASELRRYVTSVGPLGRVFGTLDAKVRDTVAATVLRAFEPYVDGGEVRFTSACWMVEGTAGSREEHGHA</sequence>
<evidence type="ECO:0000313" key="5">
    <source>
        <dbReference type="Proteomes" id="UP001056648"/>
    </source>
</evidence>
<evidence type="ECO:0000256" key="1">
    <source>
        <dbReference type="ARBA" id="ARBA00022603"/>
    </source>
</evidence>
<keyword evidence="5" id="KW-1185">Reference proteome</keyword>
<gene>
    <name evidence="4" type="ORF">NDR89_01480</name>
</gene>
<name>A0ABY4VKL0_9BURK</name>
<evidence type="ECO:0000259" key="3">
    <source>
        <dbReference type="Pfam" id="PF13649"/>
    </source>
</evidence>
<proteinExistence type="predicted"/>
<dbReference type="Proteomes" id="UP001056648">
    <property type="component" value="Chromosome 1"/>
</dbReference>
<dbReference type="SUPFAM" id="SSF53335">
    <property type="entry name" value="S-adenosyl-L-methionine-dependent methyltransferases"/>
    <property type="match status" value="1"/>
</dbReference>
<dbReference type="InterPro" id="IPR029063">
    <property type="entry name" value="SAM-dependent_MTases_sf"/>
</dbReference>
<dbReference type="Pfam" id="PF13649">
    <property type="entry name" value="Methyltransf_25"/>
    <property type="match status" value="1"/>
</dbReference>
<organism evidence="4 5">
    <name type="scientific">Cupriavidus gilardii</name>
    <dbReference type="NCBI Taxonomy" id="82541"/>
    <lineage>
        <taxon>Bacteria</taxon>
        <taxon>Pseudomonadati</taxon>
        <taxon>Pseudomonadota</taxon>
        <taxon>Betaproteobacteria</taxon>
        <taxon>Burkholderiales</taxon>
        <taxon>Burkholderiaceae</taxon>
        <taxon>Cupriavidus</taxon>
    </lineage>
</organism>
<dbReference type="PANTHER" id="PTHR43861">
    <property type="entry name" value="TRANS-ACONITATE 2-METHYLTRANSFERASE-RELATED"/>
    <property type="match status" value="1"/>
</dbReference>
<evidence type="ECO:0000256" key="2">
    <source>
        <dbReference type="ARBA" id="ARBA00022679"/>
    </source>
</evidence>
<protein>
    <submittedName>
        <fullName evidence="4">Class I SAM-dependent methyltransferase</fullName>
    </submittedName>
</protein>
<dbReference type="InterPro" id="IPR041698">
    <property type="entry name" value="Methyltransf_25"/>
</dbReference>
<feature type="domain" description="Methyltransferase" evidence="3">
    <location>
        <begin position="68"/>
        <end position="162"/>
    </location>
</feature>
<evidence type="ECO:0000313" key="4">
    <source>
        <dbReference type="EMBL" id="USE77749.1"/>
    </source>
</evidence>
<keyword evidence="2" id="KW-0808">Transferase</keyword>
<dbReference type="GO" id="GO:0008168">
    <property type="term" value="F:methyltransferase activity"/>
    <property type="evidence" value="ECO:0007669"/>
    <property type="project" value="UniProtKB-KW"/>
</dbReference>
<dbReference type="CDD" id="cd02440">
    <property type="entry name" value="AdoMet_MTases"/>
    <property type="match status" value="1"/>
</dbReference>
<dbReference type="PANTHER" id="PTHR43861:SF1">
    <property type="entry name" value="TRANS-ACONITATE 2-METHYLTRANSFERASE"/>
    <property type="match status" value="1"/>
</dbReference>
<dbReference type="EMBL" id="CP098735">
    <property type="protein sequence ID" value="USE77749.1"/>
    <property type="molecule type" value="Genomic_DNA"/>
</dbReference>
<reference evidence="4" key="1">
    <citation type="submission" date="2022-06" db="EMBL/GenBank/DDBJ databases">
        <title>Complete genome sequence and characterization of Cupriavidus gilardii QJ1 isolated from contaminating cells.</title>
        <authorList>
            <person name="Qi J."/>
        </authorList>
    </citation>
    <scope>NUCLEOTIDE SEQUENCE</scope>
    <source>
        <strain evidence="4">QJ1</strain>
    </source>
</reference>
<dbReference type="Gene3D" id="3.40.50.150">
    <property type="entry name" value="Vaccinia Virus protein VP39"/>
    <property type="match status" value="1"/>
</dbReference>
<dbReference type="RefSeq" id="WP_252251997.1">
    <property type="nucleotide sequence ID" value="NZ_CP098735.1"/>
</dbReference>
<keyword evidence="1 4" id="KW-0489">Methyltransferase</keyword>
<dbReference type="GO" id="GO:0032259">
    <property type="term" value="P:methylation"/>
    <property type="evidence" value="ECO:0007669"/>
    <property type="project" value="UniProtKB-KW"/>
</dbReference>
<accession>A0ABY4VKL0</accession>